<feature type="region of interest" description="Disordered" evidence="10">
    <location>
        <begin position="456"/>
        <end position="491"/>
    </location>
</feature>
<dbReference type="InterPro" id="IPR037041">
    <property type="entry name" value="Trigger_fac_C_sf"/>
</dbReference>
<evidence type="ECO:0000256" key="5">
    <source>
        <dbReference type="ARBA" id="ARBA00023110"/>
    </source>
</evidence>
<dbReference type="Pfam" id="PF05697">
    <property type="entry name" value="Trigger_N"/>
    <property type="match status" value="1"/>
</dbReference>
<name>A0A517Z9J9_9PLAN</name>
<dbReference type="EC" id="5.2.1.8" evidence="3 9"/>
<evidence type="ECO:0000256" key="4">
    <source>
        <dbReference type="ARBA" id="ARBA00016902"/>
    </source>
</evidence>
<keyword evidence="9" id="KW-0131">Cell cycle</keyword>
<evidence type="ECO:0000256" key="10">
    <source>
        <dbReference type="SAM" id="MobiDB-lite"/>
    </source>
</evidence>
<accession>A0A517Z9J9</accession>
<evidence type="ECO:0000256" key="3">
    <source>
        <dbReference type="ARBA" id="ARBA00013194"/>
    </source>
</evidence>
<feature type="domain" description="Trigger factor ribosome-binding bacterial" evidence="11">
    <location>
        <begin position="29"/>
        <end position="172"/>
    </location>
</feature>
<dbReference type="PIRSF" id="PIRSF003095">
    <property type="entry name" value="Trigger_factor"/>
    <property type="match status" value="1"/>
</dbReference>
<evidence type="ECO:0000256" key="1">
    <source>
        <dbReference type="ARBA" id="ARBA00000971"/>
    </source>
</evidence>
<organism evidence="13 14">
    <name type="scientific">Maioricimonas rarisocia</name>
    <dbReference type="NCBI Taxonomy" id="2528026"/>
    <lineage>
        <taxon>Bacteria</taxon>
        <taxon>Pseudomonadati</taxon>
        <taxon>Planctomycetota</taxon>
        <taxon>Planctomycetia</taxon>
        <taxon>Planctomycetales</taxon>
        <taxon>Planctomycetaceae</taxon>
        <taxon>Maioricimonas</taxon>
    </lineage>
</organism>
<dbReference type="Pfam" id="PF05698">
    <property type="entry name" value="Trigger_C"/>
    <property type="match status" value="1"/>
</dbReference>
<feature type="compositionally biased region" description="Acidic residues" evidence="10">
    <location>
        <begin position="481"/>
        <end position="491"/>
    </location>
</feature>
<dbReference type="SUPFAM" id="SSF54534">
    <property type="entry name" value="FKBP-like"/>
    <property type="match status" value="1"/>
</dbReference>
<dbReference type="AlphaFoldDB" id="A0A517Z9J9"/>
<dbReference type="Gene3D" id="3.30.70.1050">
    <property type="entry name" value="Trigger factor ribosome-binding domain"/>
    <property type="match status" value="1"/>
</dbReference>
<evidence type="ECO:0000259" key="12">
    <source>
        <dbReference type="Pfam" id="PF05698"/>
    </source>
</evidence>
<evidence type="ECO:0000259" key="11">
    <source>
        <dbReference type="Pfam" id="PF05697"/>
    </source>
</evidence>
<keyword evidence="7 9" id="KW-0413">Isomerase</keyword>
<dbReference type="SUPFAM" id="SSF109998">
    <property type="entry name" value="Triger factor/SurA peptide-binding domain-like"/>
    <property type="match status" value="1"/>
</dbReference>
<evidence type="ECO:0000256" key="8">
    <source>
        <dbReference type="ARBA" id="ARBA00029986"/>
    </source>
</evidence>
<dbReference type="PANTHER" id="PTHR30560:SF3">
    <property type="entry name" value="TRIGGER FACTOR-LIKE PROTEIN TIG, CHLOROPLASTIC"/>
    <property type="match status" value="1"/>
</dbReference>
<dbReference type="PANTHER" id="PTHR30560">
    <property type="entry name" value="TRIGGER FACTOR CHAPERONE AND PEPTIDYL-PROLYL CIS/TRANS ISOMERASE"/>
    <property type="match status" value="1"/>
</dbReference>
<evidence type="ECO:0000313" key="14">
    <source>
        <dbReference type="Proteomes" id="UP000320496"/>
    </source>
</evidence>
<dbReference type="HAMAP" id="MF_00303">
    <property type="entry name" value="Trigger_factor_Tig"/>
    <property type="match status" value="1"/>
</dbReference>
<keyword evidence="9" id="KW-0132">Cell division</keyword>
<dbReference type="InterPro" id="IPR008881">
    <property type="entry name" value="Trigger_fac_ribosome-bd_bac"/>
</dbReference>
<proteinExistence type="inferred from homology"/>
<dbReference type="Proteomes" id="UP000320496">
    <property type="component" value="Chromosome"/>
</dbReference>
<keyword evidence="5 9" id="KW-0697">Rotamase</keyword>
<protein>
    <recommendedName>
        <fullName evidence="4 9">Trigger factor</fullName>
        <shortName evidence="9">TF</shortName>
        <ecNumber evidence="3 9">5.2.1.8</ecNumber>
    </recommendedName>
    <alternativeName>
        <fullName evidence="8 9">PPIase</fullName>
    </alternativeName>
</protein>
<dbReference type="GO" id="GO:0051301">
    <property type="term" value="P:cell division"/>
    <property type="evidence" value="ECO:0007669"/>
    <property type="project" value="UniProtKB-KW"/>
</dbReference>
<comment type="domain">
    <text evidence="9">Consists of 3 domains; the N-terminus binds the ribosome, the middle domain has PPIase activity, while the C-terminus has intrinsic chaperone activity on its own.</text>
</comment>
<dbReference type="Gene3D" id="1.10.3120.10">
    <property type="entry name" value="Trigger factor, C-terminal domain"/>
    <property type="match status" value="1"/>
</dbReference>
<dbReference type="GO" id="GO:0044183">
    <property type="term" value="F:protein folding chaperone"/>
    <property type="evidence" value="ECO:0007669"/>
    <property type="project" value="TreeGrafter"/>
</dbReference>
<dbReference type="InterPro" id="IPR046357">
    <property type="entry name" value="PPIase_dom_sf"/>
</dbReference>
<evidence type="ECO:0000256" key="9">
    <source>
        <dbReference type="HAMAP-Rule" id="MF_00303"/>
    </source>
</evidence>
<dbReference type="InterPro" id="IPR036611">
    <property type="entry name" value="Trigger_fac_ribosome-bd_sf"/>
</dbReference>
<sequence length="491" mass="56182">MADAEKPQAVMDDAASGAAADEAGFERLQVNVESVGPCKKHVRVTVPREVIDDVMQGSVDELMTTAAVPGFRVGHVPEPLIRRRFRSELTDQVKQKVLMQSLEWIAQAEDLDPINEPNLDVESIEVPDEGDFEYEFDVEVRPEFDLPEYKGLKIERPEREITDEDVDAYLKEFVEQYGQLEPIDEPASLEDFVTVEAEFVHGDQVLHHVDELSLRVRPVLRFQDAELEGFDKEMVGAKEGDARDVELKVSMEADNIAMRGETVTLKMKVLDVKRLRRPELDDEFLARLNVESEEQLRAEVRKMLERQVTYEQRQSTRRQVLEKITESADWELPEDLVRKQVDNALRREILEMQQAGFTRSEIAARENDLRQKSISMTRQNLKEHFVLDRIAEEENIEVTSTDIEMEITMMALQRGENPRRVRARLVKSGMIENLEAQIRERKAVDVILENAEFQESTMAPPTELSVEAVNRSVCGSSVGTTDEEDEEAGEE</sequence>
<dbReference type="GO" id="GO:0005737">
    <property type="term" value="C:cytoplasm"/>
    <property type="evidence" value="ECO:0007669"/>
    <property type="project" value="UniProtKB-SubCell"/>
</dbReference>
<dbReference type="InterPro" id="IPR008880">
    <property type="entry name" value="Trigger_fac_C"/>
</dbReference>
<dbReference type="NCBIfam" id="TIGR00115">
    <property type="entry name" value="tig"/>
    <property type="match status" value="1"/>
</dbReference>
<feature type="domain" description="Trigger factor C-terminal" evidence="12">
    <location>
        <begin position="294"/>
        <end position="449"/>
    </location>
</feature>
<dbReference type="SUPFAM" id="SSF102735">
    <property type="entry name" value="Trigger factor ribosome-binding domain"/>
    <property type="match status" value="1"/>
</dbReference>
<evidence type="ECO:0000256" key="2">
    <source>
        <dbReference type="ARBA" id="ARBA00005464"/>
    </source>
</evidence>
<dbReference type="GO" id="GO:0003755">
    <property type="term" value="F:peptidyl-prolyl cis-trans isomerase activity"/>
    <property type="evidence" value="ECO:0007669"/>
    <property type="project" value="UniProtKB-UniRule"/>
</dbReference>
<dbReference type="GO" id="GO:0043335">
    <property type="term" value="P:protein unfolding"/>
    <property type="evidence" value="ECO:0007669"/>
    <property type="project" value="TreeGrafter"/>
</dbReference>
<comment type="function">
    <text evidence="9">Involved in protein export. Acts as a chaperone by maintaining the newly synthesized protein in an open conformation. Functions as a peptidyl-prolyl cis-trans isomerase.</text>
</comment>
<reference evidence="13 14" key="1">
    <citation type="submission" date="2019-02" db="EMBL/GenBank/DDBJ databases">
        <title>Deep-cultivation of Planctomycetes and their phenomic and genomic characterization uncovers novel biology.</title>
        <authorList>
            <person name="Wiegand S."/>
            <person name="Jogler M."/>
            <person name="Boedeker C."/>
            <person name="Pinto D."/>
            <person name="Vollmers J."/>
            <person name="Rivas-Marin E."/>
            <person name="Kohn T."/>
            <person name="Peeters S.H."/>
            <person name="Heuer A."/>
            <person name="Rast P."/>
            <person name="Oberbeckmann S."/>
            <person name="Bunk B."/>
            <person name="Jeske O."/>
            <person name="Meyerdierks A."/>
            <person name="Storesund J.E."/>
            <person name="Kallscheuer N."/>
            <person name="Luecker S."/>
            <person name="Lage O.M."/>
            <person name="Pohl T."/>
            <person name="Merkel B.J."/>
            <person name="Hornburger P."/>
            <person name="Mueller R.-W."/>
            <person name="Bruemmer F."/>
            <person name="Labrenz M."/>
            <person name="Spormann A.M."/>
            <person name="Op den Camp H."/>
            <person name="Overmann J."/>
            <person name="Amann R."/>
            <person name="Jetten M.S.M."/>
            <person name="Mascher T."/>
            <person name="Medema M.H."/>
            <person name="Devos D.P."/>
            <person name="Kaster A.-K."/>
            <person name="Ovreas L."/>
            <person name="Rohde M."/>
            <person name="Galperin M.Y."/>
            <person name="Jogler C."/>
        </authorList>
    </citation>
    <scope>NUCLEOTIDE SEQUENCE [LARGE SCALE GENOMIC DNA]</scope>
    <source>
        <strain evidence="13 14">Mal4</strain>
    </source>
</reference>
<comment type="subcellular location">
    <subcellularLocation>
        <location evidence="9">Cytoplasm</location>
    </subcellularLocation>
    <text evidence="9">About half TF is bound to the ribosome near the polypeptide exit tunnel while the other half is free in the cytoplasm.</text>
</comment>
<dbReference type="Gene3D" id="3.10.50.40">
    <property type="match status" value="1"/>
</dbReference>
<keyword evidence="9" id="KW-0963">Cytoplasm</keyword>
<dbReference type="InterPro" id="IPR005215">
    <property type="entry name" value="Trig_fac"/>
</dbReference>
<evidence type="ECO:0000256" key="7">
    <source>
        <dbReference type="ARBA" id="ARBA00023235"/>
    </source>
</evidence>
<dbReference type="GO" id="GO:0043022">
    <property type="term" value="F:ribosome binding"/>
    <property type="evidence" value="ECO:0007669"/>
    <property type="project" value="TreeGrafter"/>
</dbReference>
<evidence type="ECO:0000313" key="13">
    <source>
        <dbReference type="EMBL" id="QDU39143.1"/>
    </source>
</evidence>
<dbReference type="GO" id="GO:0015031">
    <property type="term" value="P:protein transport"/>
    <property type="evidence" value="ECO:0007669"/>
    <property type="project" value="UniProtKB-UniRule"/>
</dbReference>
<keyword evidence="6 9" id="KW-0143">Chaperone</keyword>
<dbReference type="RefSeq" id="WP_197443546.1">
    <property type="nucleotide sequence ID" value="NZ_CP036275.1"/>
</dbReference>
<dbReference type="GO" id="GO:0051083">
    <property type="term" value="P:'de novo' cotranslational protein folding"/>
    <property type="evidence" value="ECO:0007669"/>
    <property type="project" value="TreeGrafter"/>
</dbReference>
<comment type="catalytic activity">
    <reaction evidence="1 9">
        <text>[protein]-peptidylproline (omega=180) = [protein]-peptidylproline (omega=0)</text>
        <dbReference type="Rhea" id="RHEA:16237"/>
        <dbReference type="Rhea" id="RHEA-COMP:10747"/>
        <dbReference type="Rhea" id="RHEA-COMP:10748"/>
        <dbReference type="ChEBI" id="CHEBI:83833"/>
        <dbReference type="ChEBI" id="CHEBI:83834"/>
        <dbReference type="EC" id="5.2.1.8"/>
    </reaction>
</comment>
<gene>
    <name evidence="9 13" type="primary">tig</name>
    <name evidence="13" type="ORF">Mal4_34790</name>
</gene>
<comment type="similarity">
    <text evidence="2 9">Belongs to the FKBP-type PPIase family. Tig subfamily.</text>
</comment>
<evidence type="ECO:0000256" key="6">
    <source>
        <dbReference type="ARBA" id="ARBA00023186"/>
    </source>
</evidence>
<keyword evidence="14" id="KW-1185">Reference proteome</keyword>
<dbReference type="KEGG" id="mri:Mal4_34790"/>
<dbReference type="InterPro" id="IPR027304">
    <property type="entry name" value="Trigger_fact/SurA_dom_sf"/>
</dbReference>
<dbReference type="EMBL" id="CP036275">
    <property type="protein sequence ID" value="QDU39143.1"/>
    <property type="molecule type" value="Genomic_DNA"/>
</dbReference>